<feature type="domain" description="ABC transmembrane type-1" evidence="8">
    <location>
        <begin position="83"/>
        <end position="275"/>
    </location>
</feature>
<sequence>MGVLRIGRGKVIVARQNTFLYHLFVILFGVIMIYPIIWMMASSLKPNTAIFTEASSLLASPVKWDNYAIGWRGFGNVGFDTFFLNSAFVTVLVVIGTLLSSTTVAFGFARLQFRLKTFFFVCLMVSMMIPMQVTMIPQYILFDGLNWINSYKPLIVPAFFGGGPFFIFLIIQFIRGIPRELDEAATIDGCSTYGIFARIILPLCKPALVTASIFAFMWTWDDFLGPLIYLNDTALYTVSLGLRMFSDPAAVTDWGAMFAMATLSLLPQLLVFLFFQKFLVQGIATTGIKG</sequence>
<dbReference type="GO" id="GO:0055085">
    <property type="term" value="P:transmembrane transport"/>
    <property type="evidence" value="ECO:0007669"/>
    <property type="project" value="InterPro"/>
</dbReference>
<dbReference type="Proteomes" id="UP000621560">
    <property type="component" value="Unassembled WGS sequence"/>
</dbReference>
<feature type="transmembrane region" description="Helical" evidence="7">
    <location>
        <begin position="154"/>
        <end position="174"/>
    </location>
</feature>
<proteinExistence type="inferred from homology"/>
<evidence type="ECO:0000256" key="2">
    <source>
        <dbReference type="ARBA" id="ARBA00022448"/>
    </source>
</evidence>
<dbReference type="RefSeq" id="WP_190919057.1">
    <property type="nucleotide sequence ID" value="NZ_JACXIZ010000025.1"/>
</dbReference>
<keyword evidence="10" id="KW-1185">Reference proteome</keyword>
<feature type="transmembrane region" description="Helical" evidence="7">
    <location>
        <begin position="20"/>
        <end position="41"/>
    </location>
</feature>
<gene>
    <name evidence="9" type="ORF">IDH44_15175</name>
</gene>
<evidence type="ECO:0000256" key="6">
    <source>
        <dbReference type="ARBA" id="ARBA00023136"/>
    </source>
</evidence>
<dbReference type="EMBL" id="JACXIZ010000025">
    <property type="protein sequence ID" value="MBD2846541.1"/>
    <property type="molecule type" value="Genomic_DNA"/>
</dbReference>
<accession>A0A927GSQ7</accession>
<keyword evidence="4 7" id="KW-0812">Transmembrane</keyword>
<evidence type="ECO:0000256" key="4">
    <source>
        <dbReference type="ARBA" id="ARBA00022692"/>
    </source>
</evidence>
<dbReference type="Gene3D" id="1.10.3720.10">
    <property type="entry name" value="MetI-like"/>
    <property type="match status" value="1"/>
</dbReference>
<protein>
    <submittedName>
        <fullName evidence="9">Carbohydrate ABC transporter permease</fullName>
    </submittedName>
</protein>
<feature type="transmembrane region" description="Helical" evidence="7">
    <location>
        <begin position="118"/>
        <end position="142"/>
    </location>
</feature>
<evidence type="ECO:0000256" key="3">
    <source>
        <dbReference type="ARBA" id="ARBA00022475"/>
    </source>
</evidence>
<keyword evidence="2 7" id="KW-0813">Transport</keyword>
<evidence type="ECO:0000313" key="9">
    <source>
        <dbReference type="EMBL" id="MBD2846541.1"/>
    </source>
</evidence>
<dbReference type="CDD" id="cd06261">
    <property type="entry name" value="TM_PBP2"/>
    <property type="match status" value="1"/>
</dbReference>
<evidence type="ECO:0000256" key="1">
    <source>
        <dbReference type="ARBA" id="ARBA00004651"/>
    </source>
</evidence>
<feature type="transmembrane region" description="Helical" evidence="7">
    <location>
        <begin position="82"/>
        <end position="106"/>
    </location>
</feature>
<comment type="subcellular location">
    <subcellularLocation>
        <location evidence="1 7">Cell membrane</location>
        <topology evidence="1 7">Multi-pass membrane protein</topology>
    </subcellularLocation>
</comment>
<dbReference type="AlphaFoldDB" id="A0A927GSQ7"/>
<name>A0A927GSQ7_9BACL</name>
<reference evidence="9" key="1">
    <citation type="submission" date="2020-09" db="EMBL/GenBank/DDBJ databases">
        <title>A novel bacterium of genus Paenibacillus, isolated from South China Sea.</title>
        <authorList>
            <person name="Huang H."/>
            <person name="Mo K."/>
            <person name="Hu Y."/>
        </authorList>
    </citation>
    <scope>NUCLEOTIDE SEQUENCE</scope>
    <source>
        <strain evidence="9">IB182496</strain>
    </source>
</reference>
<keyword evidence="6 7" id="KW-0472">Membrane</keyword>
<dbReference type="Pfam" id="PF00528">
    <property type="entry name" value="BPD_transp_1"/>
    <property type="match status" value="1"/>
</dbReference>
<dbReference type="PROSITE" id="PS50928">
    <property type="entry name" value="ABC_TM1"/>
    <property type="match status" value="1"/>
</dbReference>
<evidence type="ECO:0000256" key="7">
    <source>
        <dbReference type="RuleBase" id="RU363032"/>
    </source>
</evidence>
<dbReference type="InterPro" id="IPR000515">
    <property type="entry name" value="MetI-like"/>
</dbReference>
<evidence type="ECO:0000313" key="10">
    <source>
        <dbReference type="Proteomes" id="UP000621560"/>
    </source>
</evidence>
<organism evidence="9 10">
    <name type="scientific">Paenibacillus sabuli</name>
    <dbReference type="NCBI Taxonomy" id="2772509"/>
    <lineage>
        <taxon>Bacteria</taxon>
        <taxon>Bacillati</taxon>
        <taxon>Bacillota</taxon>
        <taxon>Bacilli</taxon>
        <taxon>Bacillales</taxon>
        <taxon>Paenibacillaceae</taxon>
        <taxon>Paenibacillus</taxon>
    </lineage>
</organism>
<dbReference type="SUPFAM" id="SSF161098">
    <property type="entry name" value="MetI-like"/>
    <property type="match status" value="1"/>
</dbReference>
<comment type="similarity">
    <text evidence="7">Belongs to the binding-protein-dependent transport system permease family.</text>
</comment>
<feature type="transmembrane region" description="Helical" evidence="7">
    <location>
        <begin position="195"/>
        <end position="220"/>
    </location>
</feature>
<evidence type="ECO:0000259" key="8">
    <source>
        <dbReference type="PROSITE" id="PS50928"/>
    </source>
</evidence>
<dbReference type="PANTHER" id="PTHR43744:SF6">
    <property type="entry name" value="ABC TRANSPORTER PERMEASE PROTEIN YESQ-RELATED"/>
    <property type="match status" value="1"/>
</dbReference>
<dbReference type="GO" id="GO:0005886">
    <property type="term" value="C:plasma membrane"/>
    <property type="evidence" value="ECO:0007669"/>
    <property type="project" value="UniProtKB-SubCell"/>
</dbReference>
<comment type="caution">
    <text evidence="9">The sequence shown here is derived from an EMBL/GenBank/DDBJ whole genome shotgun (WGS) entry which is preliminary data.</text>
</comment>
<dbReference type="PANTHER" id="PTHR43744">
    <property type="entry name" value="ABC TRANSPORTER PERMEASE PROTEIN MG189-RELATED-RELATED"/>
    <property type="match status" value="1"/>
</dbReference>
<keyword evidence="3" id="KW-1003">Cell membrane</keyword>
<dbReference type="InterPro" id="IPR035906">
    <property type="entry name" value="MetI-like_sf"/>
</dbReference>
<keyword evidence="5 7" id="KW-1133">Transmembrane helix</keyword>
<feature type="transmembrane region" description="Helical" evidence="7">
    <location>
        <begin position="254"/>
        <end position="275"/>
    </location>
</feature>
<evidence type="ECO:0000256" key="5">
    <source>
        <dbReference type="ARBA" id="ARBA00022989"/>
    </source>
</evidence>